<dbReference type="InterPro" id="IPR004014">
    <property type="entry name" value="ATPase_P-typ_cation-transptr_N"/>
</dbReference>
<dbReference type="Pfam" id="PF00689">
    <property type="entry name" value="Cation_ATPase_C"/>
    <property type="match status" value="1"/>
</dbReference>
<evidence type="ECO:0000256" key="3">
    <source>
        <dbReference type="ARBA" id="ARBA00022475"/>
    </source>
</evidence>
<dbReference type="PRINTS" id="PR00120">
    <property type="entry name" value="HATPASE"/>
</dbReference>
<dbReference type="InterPro" id="IPR023214">
    <property type="entry name" value="HAD_sf"/>
</dbReference>
<feature type="transmembrane region" description="Helical" evidence="14">
    <location>
        <begin position="861"/>
        <end position="879"/>
    </location>
</feature>
<evidence type="ECO:0000256" key="1">
    <source>
        <dbReference type="ARBA" id="ARBA00004651"/>
    </source>
</evidence>
<dbReference type="PRINTS" id="PR00119">
    <property type="entry name" value="CATATPASE"/>
</dbReference>
<dbReference type="SMR" id="L8GL52"/>
<accession>L8GL52</accession>
<dbReference type="InterPro" id="IPR036412">
    <property type="entry name" value="HAD-like_sf"/>
</dbReference>
<dbReference type="InterPro" id="IPR023298">
    <property type="entry name" value="ATPase_P-typ_TM_dom_sf"/>
</dbReference>
<dbReference type="SFLD" id="SFLDS00003">
    <property type="entry name" value="Haloacid_Dehalogenase"/>
    <property type="match status" value="1"/>
</dbReference>
<dbReference type="InterPro" id="IPR001757">
    <property type="entry name" value="P_typ_ATPase"/>
</dbReference>
<dbReference type="FunFam" id="2.70.150.10:FF:000016">
    <property type="entry name" value="Calcium-transporting P-type ATPase putative"/>
    <property type="match status" value="1"/>
</dbReference>
<dbReference type="Pfam" id="PF13246">
    <property type="entry name" value="Cation_ATPase"/>
    <property type="match status" value="1"/>
</dbReference>
<dbReference type="SFLD" id="SFLDF00027">
    <property type="entry name" value="p-type_atpase"/>
    <property type="match status" value="1"/>
</dbReference>
<keyword evidence="6" id="KW-0479">Metal-binding</keyword>
<keyword evidence="3" id="KW-1003">Cell membrane</keyword>
<dbReference type="EC" id="7.2.2.10" evidence="14"/>
<dbReference type="InterPro" id="IPR006068">
    <property type="entry name" value="ATPase_P-typ_cation-transptr_C"/>
</dbReference>
<dbReference type="OMA" id="KMHACET"/>
<keyword evidence="8 14" id="KW-0106">Calcium</keyword>
<evidence type="ECO:0000256" key="7">
    <source>
        <dbReference type="ARBA" id="ARBA00022741"/>
    </source>
</evidence>
<evidence type="ECO:0000256" key="13">
    <source>
        <dbReference type="ARBA" id="ARBA00023136"/>
    </source>
</evidence>
<feature type="transmembrane region" description="Helical" evidence="14">
    <location>
        <begin position="263"/>
        <end position="282"/>
    </location>
</feature>
<dbReference type="GO" id="GO:0005886">
    <property type="term" value="C:plasma membrane"/>
    <property type="evidence" value="ECO:0007669"/>
    <property type="project" value="UniProtKB-SubCell"/>
</dbReference>
<dbReference type="InterPro" id="IPR023299">
    <property type="entry name" value="ATPase_P-typ_cyto_dom_N"/>
</dbReference>
<dbReference type="GeneID" id="14914314"/>
<evidence type="ECO:0000256" key="8">
    <source>
        <dbReference type="ARBA" id="ARBA00022837"/>
    </source>
</evidence>
<sequence length="915" mass="99249">MQETKIYIPSNLGGLEAARSYQLEVEEVFENLHTTEQGLSSQDAFARAQKNGRNVLEHPEEESLLMKFIGQFKEPLIVLLLCSALISLLLGELADAIGIFLAVLIVNLVGFIQEYKSEKSVEALKSLVAHRCHVVRDGKAQQIDAEDLVAGDVVLLEVGDRVPADLRLSDAISLQIDESILTGEPEPSHKFHMKIDSDVGQVAVADRKNMAHMGTSVVNGRGKGVVVATGTDTELGHIWEMVTSMAEQRTPLQEKMDQLGKQLSLLAFGIVGTIFLLGALQGKPLLQMFTIGVSLAVAAIPEGLPIVVTVTLALGVTRMAKRHAIVRKLPAVEALGATTVICSDKTGTLTKNEMTVRSIFTTDLIEVTGDGYGVRGDFFRRGIKLEPKEDPHLQELLKTALLCNNAQISATEGRVLGQPTEAALLVAAAKGGVEDLRHHFARLGEVPFSPTTKWMSVQYETGQQQPVYHVKGAVDRILERCNTTCNDRGAIIDLSSQKRKIILEAAEEMGNRAMRVIALASGTNLGALTFLGVVGIVDPPREEAKEAIAEVRRGGVKVVMITGDAKETAIAIARELDIFDGGSVALSYNDVQEMSEEQLAAQIDDVTVFYRMAPEHKMKIIEAYKKRGHIVAMTGDGVNDAPALKLADIGVAMGRTGTDVSKEASEMILVDDNFATIVAAIEEGKSIYNNIKNFLRFQLTTSIATLSMVASSTLFGLPLPLTPIQILWINIIMDGPPAQSLGVEPLDKDVMKKPPRDPRKPVFPPIMLLAIVVSAVLMVVGTLAVFYTFLEGDTRRTMCFTTFVLFQMINAFNCRSEDKSIFKMGLSNNKFFSLAVGGSLLLQLAAIYVPILQGLFDTESLSLNDLFVCLLTASSVLVLDEARKYWMARGRLNNPGTAVHDPFGLFGTGGKVSLG</sequence>
<feature type="transmembrane region" description="Helical" evidence="14">
    <location>
        <begin position="288"/>
        <end position="314"/>
    </location>
</feature>
<dbReference type="GO" id="GO:0140352">
    <property type="term" value="P:export from cell"/>
    <property type="evidence" value="ECO:0007669"/>
    <property type="project" value="UniProtKB-ARBA"/>
</dbReference>
<dbReference type="KEGG" id="acan:ACA1_313610"/>
<keyword evidence="4 14" id="KW-0109">Calcium transport</keyword>
<dbReference type="OrthoDB" id="158672at2759"/>
<dbReference type="InterPro" id="IPR044492">
    <property type="entry name" value="P_typ_ATPase_HD_dom"/>
</dbReference>
<dbReference type="STRING" id="1257118.L8GL52"/>
<feature type="transmembrane region" description="Helical" evidence="14">
    <location>
        <begin position="72"/>
        <end position="90"/>
    </location>
</feature>
<dbReference type="InterPro" id="IPR006413">
    <property type="entry name" value="P-type_ATPase_IIA_PMR1"/>
</dbReference>
<evidence type="ECO:0000256" key="5">
    <source>
        <dbReference type="ARBA" id="ARBA00022692"/>
    </source>
</evidence>
<proteinExistence type="inferred from homology"/>
<keyword evidence="2 14" id="KW-0813">Transport</keyword>
<evidence type="ECO:0000256" key="11">
    <source>
        <dbReference type="ARBA" id="ARBA00022989"/>
    </source>
</evidence>
<comment type="function">
    <text evidence="14">Catalyzes the hydrolysis of ATP coupled with the transport of calcium.</text>
</comment>
<dbReference type="InterPro" id="IPR018303">
    <property type="entry name" value="ATPase_P-typ_P_site"/>
</dbReference>
<organism evidence="16 17">
    <name type="scientific">Acanthamoeba castellanii (strain ATCC 30010 / Neff)</name>
    <dbReference type="NCBI Taxonomy" id="1257118"/>
    <lineage>
        <taxon>Eukaryota</taxon>
        <taxon>Amoebozoa</taxon>
        <taxon>Discosea</taxon>
        <taxon>Longamoebia</taxon>
        <taxon>Centramoebida</taxon>
        <taxon>Acanthamoebidae</taxon>
        <taxon>Acanthamoeba</taxon>
    </lineage>
</organism>
<dbReference type="InterPro" id="IPR059000">
    <property type="entry name" value="ATPase_P-type_domA"/>
</dbReference>
<dbReference type="GO" id="GO:0046872">
    <property type="term" value="F:metal ion binding"/>
    <property type="evidence" value="ECO:0007669"/>
    <property type="project" value="UniProtKB-KW"/>
</dbReference>
<dbReference type="Pfam" id="PF00690">
    <property type="entry name" value="Cation_ATPase_N"/>
    <property type="match status" value="1"/>
</dbReference>
<dbReference type="Pfam" id="PF00122">
    <property type="entry name" value="E1-E2_ATPase"/>
    <property type="match status" value="1"/>
</dbReference>
<dbReference type="AlphaFoldDB" id="L8GL52"/>
<evidence type="ECO:0000256" key="6">
    <source>
        <dbReference type="ARBA" id="ARBA00022723"/>
    </source>
</evidence>
<dbReference type="NCBIfam" id="TIGR01522">
    <property type="entry name" value="ATPase-IIA2_Ca"/>
    <property type="match status" value="1"/>
</dbReference>
<dbReference type="Gene3D" id="2.70.150.10">
    <property type="entry name" value="Calcium-transporting ATPase, cytoplasmic transduction domain A"/>
    <property type="match status" value="1"/>
</dbReference>
<comment type="similarity">
    <text evidence="14">Belongs to the cation transport ATPase (P-type) (TC 3.A.3) family.</text>
</comment>
<gene>
    <name evidence="16" type="ORF">ACA1_313610</name>
</gene>
<comment type="caution">
    <text evidence="14">Lacks conserved residue(s) required for the propagation of feature annotation.</text>
</comment>
<dbReference type="GO" id="GO:0005524">
    <property type="term" value="F:ATP binding"/>
    <property type="evidence" value="ECO:0007669"/>
    <property type="project" value="UniProtKB-KW"/>
</dbReference>
<dbReference type="FunFam" id="3.40.50.1000:FF:000028">
    <property type="entry name" value="Calcium-transporting P-type ATPase, putative"/>
    <property type="match status" value="1"/>
</dbReference>
<comment type="catalytic activity">
    <reaction evidence="14">
        <text>Ca(2+)(in) + ATP + H2O = Ca(2+)(out) + ADP + phosphate + H(+)</text>
        <dbReference type="Rhea" id="RHEA:18105"/>
        <dbReference type="ChEBI" id="CHEBI:15377"/>
        <dbReference type="ChEBI" id="CHEBI:15378"/>
        <dbReference type="ChEBI" id="CHEBI:29108"/>
        <dbReference type="ChEBI" id="CHEBI:30616"/>
        <dbReference type="ChEBI" id="CHEBI:43474"/>
        <dbReference type="ChEBI" id="CHEBI:456216"/>
        <dbReference type="EC" id="7.2.2.10"/>
    </reaction>
</comment>
<evidence type="ECO:0000256" key="4">
    <source>
        <dbReference type="ARBA" id="ARBA00022568"/>
    </source>
</evidence>
<protein>
    <recommendedName>
        <fullName evidence="14">Calcium-transporting ATPase</fullName>
        <ecNumber evidence="14">7.2.2.10</ecNumber>
    </recommendedName>
</protein>
<keyword evidence="12 14" id="KW-0406">Ion transport</keyword>
<dbReference type="SUPFAM" id="SSF81660">
    <property type="entry name" value="Metal cation-transporting ATPase, ATP-binding domain N"/>
    <property type="match status" value="1"/>
</dbReference>
<keyword evidence="7 14" id="KW-0547">Nucleotide-binding</keyword>
<keyword evidence="10" id="KW-1278">Translocase</keyword>
<dbReference type="SUPFAM" id="SSF81653">
    <property type="entry name" value="Calcium ATPase, transduction domain A"/>
    <property type="match status" value="1"/>
</dbReference>
<name>L8GL52_ACACF</name>
<comment type="subcellular location">
    <subcellularLocation>
        <location evidence="1">Cell membrane</location>
        <topology evidence="1">Multi-pass membrane protein</topology>
    </subcellularLocation>
    <subcellularLocation>
        <location evidence="14">Membrane</location>
        <topology evidence="14">Multi-pass membrane protein</topology>
    </subcellularLocation>
</comment>
<dbReference type="SFLD" id="SFLDG00002">
    <property type="entry name" value="C1.7:_P-type_atpase_like"/>
    <property type="match status" value="1"/>
</dbReference>
<keyword evidence="13 14" id="KW-0472">Membrane</keyword>
<evidence type="ECO:0000313" key="17">
    <source>
        <dbReference type="Proteomes" id="UP000011083"/>
    </source>
</evidence>
<dbReference type="Gene3D" id="3.40.50.1000">
    <property type="entry name" value="HAD superfamily/HAD-like"/>
    <property type="match status" value="1"/>
</dbReference>
<reference evidence="16 17" key="1">
    <citation type="journal article" date="2013" name="Genome Biol.">
        <title>Genome of Acanthamoeba castellanii highlights extensive lateral gene transfer and early evolution of tyrosine kinase signaling.</title>
        <authorList>
            <person name="Clarke M."/>
            <person name="Lohan A.J."/>
            <person name="Liu B."/>
            <person name="Lagkouvardos I."/>
            <person name="Roy S."/>
            <person name="Zafar N."/>
            <person name="Bertelli C."/>
            <person name="Schilde C."/>
            <person name="Kianianmomeni A."/>
            <person name="Burglin T.R."/>
            <person name="Frech C."/>
            <person name="Turcotte B."/>
            <person name="Kopec K.O."/>
            <person name="Synnott J.M."/>
            <person name="Choo C."/>
            <person name="Paponov I."/>
            <person name="Finkler A."/>
            <person name="Soon Heng Tan C."/>
            <person name="Hutchins A.P."/>
            <person name="Weinmeier T."/>
            <person name="Rattei T."/>
            <person name="Chu J.S."/>
            <person name="Gimenez G."/>
            <person name="Irimia M."/>
            <person name="Rigden D.J."/>
            <person name="Fitzpatrick D.A."/>
            <person name="Lorenzo-Morales J."/>
            <person name="Bateman A."/>
            <person name="Chiu C.H."/>
            <person name="Tang P."/>
            <person name="Hegemann P."/>
            <person name="Fromm H."/>
            <person name="Raoult D."/>
            <person name="Greub G."/>
            <person name="Miranda-Saavedra D."/>
            <person name="Chen N."/>
            <person name="Nash P."/>
            <person name="Ginger M.L."/>
            <person name="Horn M."/>
            <person name="Schaap P."/>
            <person name="Caler L."/>
            <person name="Loftus B."/>
        </authorList>
    </citation>
    <scope>NUCLEOTIDE SEQUENCE [LARGE SCALE GENOMIC DNA]</scope>
    <source>
        <strain evidence="16 17">Neff</strain>
    </source>
</reference>
<dbReference type="SUPFAM" id="SSF56784">
    <property type="entry name" value="HAD-like"/>
    <property type="match status" value="1"/>
</dbReference>
<dbReference type="InterPro" id="IPR008250">
    <property type="entry name" value="ATPase_P-typ_transduc_dom_A_sf"/>
</dbReference>
<dbReference type="NCBIfam" id="TIGR01494">
    <property type="entry name" value="ATPase_P-type"/>
    <property type="match status" value="2"/>
</dbReference>
<dbReference type="GO" id="GO:0005388">
    <property type="term" value="F:P-type calcium transporter activity"/>
    <property type="evidence" value="ECO:0007669"/>
    <property type="project" value="UniProtKB-EC"/>
</dbReference>
<dbReference type="Gene3D" id="1.20.1110.10">
    <property type="entry name" value="Calcium-transporting ATPase, transmembrane domain"/>
    <property type="match status" value="1"/>
</dbReference>
<evidence type="ECO:0000256" key="14">
    <source>
        <dbReference type="RuleBase" id="RU361146"/>
    </source>
</evidence>
<dbReference type="PANTHER" id="PTHR42861">
    <property type="entry name" value="CALCIUM-TRANSPORTING ATPASE"/>
    <property type="match status" value="1"/>
</dbReference>
<evidence type="ECO:0000256" key="12">
    <source>
        <dbReference type="ARBA" id="ARBA00023065"/>
    </source>
</evidence>
<feature type="transmembrane region" description="Helical" evidence="14">
    <location>
        <begin position="766"/>
        <end position="790"/>
    </location>
</feature>
<dbReference type="Gene3D" id="3.40.1110.10">
    <property type="entry name" value="Calcium-transporting ATPase, cytoplasmic domain N"/>
    <property type="match status" value="1"/>
</dbReference>
<keyword evidence="9 14" id="KW-0067">ATP-binding</keyword>
<feature type="domain" description="Cation-transporting P-type ATPase N-terminal" evidence="15">
    <location>
        <begin position="19"/>
        <end position="92"/>
    </location>
</feature>
<keyword evidence="5 14" id="KW-0812">Transmembrane</keyword>
<dbReference type="VEuPathDB" id="AmoebaDB:ACA1_313610"/>
<evidence type="ECO:0000259" key="15">
    <source>
        <dbReference type="SMART" id="SM00831"/>
    </source>
</evidence>
<dbReference type="RefSeq" id="XP_004335765.1">
    <property type="nucleotide sequence ID" value="XM_004335717.1"/>
</dbReference>
<dbReference type="EMBL" id="KB008077">
    <property type="protein sequence ID" value="ELR13752.1"/>
    <property type="molecule type" value="Genomic_DNA"/>
</dbReference>
<dbReference type="GO" id="GO:0016887">
    <property type="term" value="F:ATP hydrolysis activity"/>
    <property type="evidence" value="ECO:0007669"/>
    <property type="project" value="InterPro"/>
</dbReference>
<evidence type="ECO:0000256" key="2">
    <source>
        <dbReference type="ARBA" id="ARBA00022448"/>
    </source>
</evidence>
<dbReference type="Proteomes" id="UP000011083">
    <property type="component" value="Unassembled WGS sequence"/>
</dbReference>
<evidence type="ECO:0000256" key="10">
    <source>
        <dbReference type="ARBA" id="ARBA00022967"/>
    </source>
</evidence>
<evidence type="ECO:0000256" key="9">
    <source>
        <dbReference type="ARBA" id="ARBA00022840"/>
    </source>
</evidence>
<dbReference type="SUPFAM" id="SSF81665">
    <property type="entry name" value="Calcium ATPase, transmembrane domain M"/>
    <property type="match status" value="1"/>
</dbReference>
<keyword evidence="11 14" id="KW-1133">Transmembrane helix</keyword>
<feature type="transmembrane region" description="Helical" evidence="14">
    <location>
        <begin position="831"/>
        <end position="849"/>
    </location>
</feature>
<keyword evidence="17" id="KW-1185">Reference proteome</keyword>
<evidence type="ECO:0000313" key="16">
    <source>
        <dbReference type="EMBL" id="ELR13752.1"/>
    </source>
</evidence>
<dbReference type="SMART" id="SM00831">
    <property type="entry name" value="Cation_ATPase_N"/>
    <property type="match status" value="1"/>
</dbReference>
<dbReference type="PROSITE" id="PS00154">
    <property type="entry name" value="ATPASE_E1_E2"/>
    <property type="match status" value="1"/>
</dbReference>